<keyword evidence="5 11" id="KW-0547">Nucleotide-binding</keyword>
<dbReference type="Gene3D" id="3.40.50.1000">
    <property type="entry name" value="HAD superfamily/HAD-like"/>
    <property type="match status" value="1"/>
</dbReference>
<dbReference type="Pfam" id="PF00122">
    <property type="entry name" value="E1-E2_ATPase"/>
    <property type="match status" value="1"/>
</dbReference>
<dbReference type="PRINTS" id="PR00119">
    <property type="entry name" value="CATATPASE"/>
</dbReference>
<proteinExistence type="inferred from homology"/>
<dbReference type="GO" id="GO:0046872">
    <property type="term" value="F:metal ion binding"/>
    <property type="evidence" value="ECO:0007669"/>
    <property type="project" value="UniProtKB-KW"/>
</dbReference>
<organism evidence="13 14">
    <name type="scientific">Candidatus Protofrankia datiscae</name>
    <dbReference type="NCBI Taxonomy" id="2716812"/>
    <lineage>
        <taxon>Bacteria</taxon>
        <taxon>Bacillati</taxon>
        <taxon>Actinomycetota</taxon>
        <taxon>Actinomycetes</taxon>
        <taxon>Frankiales</taxon>
        <taxon>Frankiaceae</taxon>
        <taxon>Protofrankia</taxon>
    </lineage>
</organism>
<dbReference type="GO" id="GO:0005886">
    <property type="term" value="C:plasma membrane"/>
    <property type="evidence" value="ECO:0007669"/>
    <property type="project" value="UniProtKB-SubCell"/>
</dbReference>
<gene>
    <name evidence="13" type="ordered locus">FsymDg_4142</name>
</gene>
<evidence type="ECO:0000256" key="3">
    <source>
        <dbReference type="ARBA" id="ARBA00022692"/>
    </source>
</evidence>
<dbReference type="InterPro" id="IPR023299">
    <property type="entry name" value="ATPase_P-typ_cyto_dom_N"/>
</dbReference>
<dbReference type="GO" id="GO:0016887">
    <property type="term" value="F:ATP hydrolysis activity"/>
    <property type="evidence" value="ECO:0007669"/>
    <property type="project" value="InterPro"/>
</dbReference>
<dbReference type="InterPro" id="IPR044492">
    <property type="entry name" value="P_typ_ATPase_HD_dom"/>
</dbReference>
<evidence type="ECO:0000259" key="12">
    <source>
        <dbReference type="Pfam" id="PF00122"/>
    </source>
</evidence>
<evidence type="ECO:0000256" key="4">
    <source>
        <dbReference type="ARBA" id="ARBA00022723"/>
    </source>
</evidence>
<dbReference type="InterPro" id="IPR008250">
    <property type="entry name" value="ATPase_P-typ_transduc_dom_A_sf"/>
</dbReference>
<feature type="transmembrane region" description="Helical" evidence="11">
    <location>
        <begin position="268"/>
        <end position="286"/>
    </location>
</feature>
<dbReference type="KEGG" id="fsy:FsymDg_4142"/>
<dbReference type="GO" id="GO:0019829">
    <property type="term" value="F:ATPase-coupled monoatomic cation transmembrane transporter activity"/>
    <property type="evidence" value="ECO:0007669"/>
    <property type="project" value="InterPro"/>
</dbReference>
<dbReference type="PROSITE" id="PS00154">
    <property type="entry name" value="ATPASE_E1_E2"/>
    <property type="match status" value="1"/>
</dbReference>
<keyword evidence="9 11" id="KW-1133">Transmembrane helix</keyword>
<dbReference type="InterPro" id="IPR027256">
    <property type="entry name" value="P-typ_ATPase_IB"/>
</dbReference>
<evidence type="ECO:0000313" key="14">
    <source>
        <dbReference type="Proteomes" id="UP000001549"/>
    </source>
</evidence>
<reference evidence="13 14" key="1">
    <citation type="submission" date="2011-05" db="EMBL/GenBank/DDBJ databases">
        <title>Complete sequence of chromosome of Frankia symbiont of Datisca glomerata.</title>
        <authorList>
            <consortium name="US DOE Joint Genome Institute"/>
            <person name="Lucas S."/>
            <person name="Han J."/>
            <person name="Lapidus A."/>
            <person name="Cheng J.-F."/>
            <person name="Goodwin L."/>
            <person name="Pitluck S."/>
            <person name="Peters L."/>
            <person name="Mikhailova N."/>
            <person name="Chertkov O."/>
            <person name="Teshima H."/>
            <person name="Han C."/>
            <person name="Tapia R."/>
            <person name="Land M."/>
            <person name="Hauser L."/>
            <person name="Kyrpides N."/>
            <person name="Ivanova N."/>
            <person name="Pagani I."/>
            <person name="Berry A."/>
            <person name="Pawlowski K."/>
            <person name="Persson T."/>
            <person name="Vanden Heuvel B."/>
            <person name="Benson D."/>
            <person name="Woyke T."/>
        </authorList>
    </citation>
    <scope>NUCLEOTIDE SEQUENCE [LARGE SCALE GENOMIC DNA]</scope>
    <source>
        <strain evidence="14">4085684</strain>
    </source>
</reference>
<keyword evidence="10 11" id="KW-0472">Membrane</keyword>
<comment type="similarity">
    <text evidence="2 11">Belongs to the cation transport ATPase (P-type) (TC 3.A.3) family. Type IB subfamily.</text>
</comment>
<keyword evidence="4 11" id="KW-0479">Metal-binding</keyword>
<name>F8AWW9_9ACTN</name>
<dbReference type="GO" id="GO:0005524">
    <property type="term" value="F:ATP binding"/>
    <property type="evidence" value="ECO:0007669"/>
    <property type="project" value="UniProtKB-UniRule"/>
</dbReference>
<dbReference type="SFLD" id="SFLDS00003">
    <property type="entry name" value="Haloacid_Dehalogenase"/>
    <property type="match status" value="1"/>
</dbReference>
<dbReference type="InterPro" id="IPR018303">
    <property type="entry name" value="ATPase_P-typ_P_site"/>
</dbReference>
<evidence type="ECO:0000256" key="1">
    <source>
        <dbReference type="ARBA" id="ARBA00004651"/>
    </source>
</evidence>
<evidence type="ECO:0000256" key="5">
    <source>
        <dbReference type="ARBA" id="ARBA00022741"/>
    </source>
</evidence>
<dbReference type="Gene3D" id="2.70.150.10">
    <property type="entry name" value="Calcium-transporting ATPase, cytoplasmic transduction domain A"/>
    <property type="match status" value="1"/>
</dbReference>
<dbReference type="Gene3D" id="3.40.1110.10">
    <property type="entry name" value="Calcium-transporting ATPase, cytoplasmic domain N"/>
    <property type="match status" value="1"/>
</dbReference>
<dbReference type="SFLD" id="SFLDF00027">
    <property type="entry name" value="p-type_atpase"/>
    <property type="match status" value="1"/>
</dbReference>
<evidence type="ECO:0000256" key="2">
    <source>
        <dbReference type="ARBA" id="ARBA00006024"/>
    </source>
</evidence>
<keyword evidence="3 11" id="KW-0812">Transmembrane</keyword>
<dbReference type="InterPro" id="IPR036412">
    <property type="entry name" value="HAD-like_sf"/>
</dbReference>
<dbReference type="AlphaFoldDB" id="F8AWW9"/>
<dbReference type="SUPFAM" id="SSF56784">
    <property type="entry name" value="HAD-like"/>
    <property type="match status" value="1"/>
</dbReference>
<dbReference type="Proteomes" id="UP000001549">
    <property type="component" value="Chromosome"/>
</dbReference>
<dbReference type="SFLD" id="SFLDG00002">
    <property type="entry name" value="C1.7:_P-type_atpase_like"/>
    <property type="match status" value="1"/>
</dbReference>
<dbReference type="PANTHER" id="PTHR43079">
    <property type="entry name" value="PROBABLE CADMIUM/ZINC-TRANSPORTING ATPASE HMA1"/>
    <property type="match status" value="1"/>
</dbReference>
<dbReference type="InterPro" id="IPR059000">
    <property type="entry name" value="ATPase_P-type_domA"/>
</dbReference>
<dbReference type="PANTHER" id="PTHR43079:SF1">
    <property type="entry name" value="CADMIUM_ZINC-TRANSPORTING ATPASE HMA1, CHLOROPLASTIC-RELATED"/>
    <property type="match status" value="1"/>
</dbReference>
<feature type="transmembrane region" description="Helical" evidence="11">
    <location>
        <begin position="41"/>
        <end position="60"/>
    </location>
</feature>
<keyword evidence="7" id="KW-0460">Magnesium</keyword>
<dbReference type="InterPro" id="IPR023214">
    <property type="entry name" value="HAD_sf"/>
</dbReference>
<evidence type="ECO:0000313" key="13">
    <source>
        <dbReference type="EMBL" id="AEH11413.1"/>
    </source>
</evidence>
<accession>F8AWW9</accession>
<protein>
    <submittedName>
        <fullName evidence="13">Heavy metal translocating P-type ATPase</fullName>
        <ecNumber evidence="13">3.6.3.3</ecNumber>
    </submittedName>
</protein>
<dbReference type="STRING" id="656024.FsymDg_4142"/>
<dbReference type="eggNOG" id="COG2217">
    <property type="taxonomic scope" value="Bacteria"/>
</dbReference>
<dbReference type="InterPro" id="IPR023298">
    <property type="entry name" value="ATPase_P-typ_TM_dom_sf"/>
</dbReference>
<evidence type="ECO:0000256" key="9">
    <source>
        <dbReference type="ARBA" id="ARBA00022989"/>
    </source>
</evidence>
<evidence type="ECO:0000256" key="11">
    <source>
        <dbReference type="RuleBase" id="RU362081"/>
    </source>
</evidence>
<dbReference type="EC" id="3.6.3.3" evidence="13"/>
<keyword evidence="14" id="KW-1185">Reference proteome</keyword>
<dbReference type="NCBIfam" id="TIGR01525">
    <property type="entry name" value="ATPase-IB_hvy"/>
    <property type="match status" value="1"/>
</dbReference>
<dbReference type="EMBL" id="CP002801">
    <property type="protein sequence ID" value="AEH11413.1"/>
    <property type="molecule type" value="Genomic_DNA"/>
</dbReference>
<dbReference type="NCBIfam" id="TIGR01494">
    <property type="entry name" value="ATPase_P-type"/>
    <property type="match status" value="1"/>
</dbReference>
<dbReference type="RefSeq" id="WP_013875284.1">
    <property type="nucleotide sequence ID" value="NC_015656.1"/>
</dbReference>
<feature type="transmembrane region" description="Helical" evidence="11">
    <location>
        <begin position="298"/>
        <end position="322"/>
    </location>
</feature>
<feature type="transmembrane region" description="Helical" evidence="11">
    <location>
        <begin position="636"/>
        <end position="660"/>
    </location>
</feature>
<dbReference type="InterPro" id="IPR051949">
    <property type="entry name" value="Cation_Transport_ATPase"/>
</dbReference>
<evidence type="ECO:0000256" key="8">
    <source>
        <dbReference type="ARBA" id="ARBA00022967"/>
    </source>
</evidence>
<dbReference type="SUPFAM" id="SSF81665">
    <property type="entry name" value="Calcium ATPase, transmembrane domain M"/>
    <property type="match status" value="1"/>
</dbReference>
<dbReference type="InterPro" id="IPR001757">
    <property type="entry name" value="P_typ_ATPase"/>
</dbReference>
<comment type="subcellular location">
    <subcellularLocation>
        <location evidence="1">Cell membrane</location>
        <topology evidence="1">Multi-pass membrane protein</topology>
    </subcellularLocation>
</comment>
<dbReference type="SUPFAM" id="SSF81653">
    <property type="entry name" value="Calcium ATPase, transduction domain A"/>
    <property type="match status" value="1"/>
</dbReference>
<feature type="transmembrane region" description="Helical" evidence="11">
    <location>
        <begin position="612"/>
        <end position="630"/>
    </location>
</feature>
<sequence>MLIAVTLLTGSAATVAGQPARQRQHPPHRRAATVCALAQVRWAALAVVLFLLGGSAHLAGAPWPVWWGLYLVCCAAGGWEPARAGLSALRGRVLDVDLLMVVAALGAASIGQVFDSALLIVIFASSGALEAVATARTADSVHALLDLAPERATRVRPDGTEEVVDAADLNVGDMMSVRPGERIGADAVLVAGASEVDQATITGELVAVPRLPGDEVFAGTLNRTGSFTARIHRRPDESMIARIAALVEEASATRARTQLLIEKVERHYSVGVVVATVALFVVPLLFGGAPEPALLRAMTFMIVASPCAVVLATMPPLLSAIANAGRHGVLVRSAVVMEQLAGTTVVAFDKTGTLTEGTPRLAGIHAAPAAGLADDDLLRLAAGAERHSEHPVAAAVLGAARGRGLTIPAAEDFASVPGRGVSATVDGHRVHVGSPGLLDGAPLPPSGAVAARAQVRAAVEAAQAAGHTTVVLTVDGVPAGVLTVADRVRPHAADTVRALAALTGSTPLLLTGDNAGAAGRLAAEVGIRDPHAGLLPTDKVALVRALQRDGRCVLLVGDGVNDAPALAAADVGVAMGRHGSDLALQAADIVLVHDDLTALTNMIALARRARRLVSVNLAMAAVFIATLVAWDLFGHLSLPLGVAGHEGSTILVGLNGLRLLHPRAWHRRR</sequence>
<dbReference type="HOGENOM" id="CLU_001771_6_3_11"/>
<feature type="transmembrane region" description="Helical" evidence="11">
    <location>
        <begin position="98"/>
        <end position="124"/>
    </location>
</feature>
<dbReference type="Pfam" id="PF00702">
    <property type="entry name" value="Hydrolase"/>
    <property type="match status" value="1"/>
</dbReference>
<keyword evidence="6 11" id="KW-0067">ATP-binding</keyword>
<evidence type="ECO:0000256" key="7">
    <source>
        <dbReference type="ARBA" id="ARBA00022842"/>
    </source>
</evidence>
<feature type="domain" description="P-type ATPase A" evidence="12">
    <location>
        <begin position="147"/>
        <end position="248"/>
    </location>
</feature>
<evidence type="ECO:0000256" key="6">
    <source>
        <dbReference type="ARBA" id="ARBA00022840"/>
    </source>
</evidence>
<keyword evidence="8" id="KW-1278">Translocase</keyword>
<evidence type="ECO:0000256" key="10">
    <source>
        <dbReference type="ARBA" id="ARBA00023136"/>
    </source>
</evidence>
<keyword evidence="13" id="KW-0378">Hydrolase</keyword>
<keyword evidence="11" id="KW-1003">Cell membrane</keyword>
<dbReference type="PRINTS" id="PR00120">
    <property type="entry name" value="HATPASE"/>
</dbReference>